<organism evidence="2 3">
    <name type="scientific">Phascolarctos cinereus</name>
    <name type="common">Koala</name>
    <dbReference type="NCBI Taxonomy" id="38626"/>
    <lineage>
        <taxon>Eukaryota</taxon>
        <taxon>Metazoa</taxon>
        <taxon>Chordata</taxon>
        <taxon>Craniata</taxon>
        <taxon>Vertebrata</taxon>
        <taxon>Euteleostomi</taxon>
        <taxon>Mammalia</taxon>
        <taxon>Metatheria</taxon>
        <taxon>Diprotodontia</taxon>
        <taxon>Phascolarctidae</taxon>
        <taxon>Phascolarctos</taxon>
    </lineage>
</organism>
<dbReference type="PANTHER" id="PTHR23232">
    <property type="entry name" value="KRAB DOMAIN C2H2 ZINC FINGER"/>
    <property type="match status" value="1"/>
</dbReference>
<dbReference type="AlphaFoldDB" id="A0A6P5KYI8"/>
<dbReference type="Pfam" id="PF01352">
    <property type="entry name" value="KRAB"/>
    <property type="match status" value="1"/>
</dbReference>
<evidence type="ECO:0000313" key="3">
    <source>
        <dbReference type="RefSeq" id="XP_020851000.1"/>
    </source>
</evidence>
<dbReference type="Gene3D" id="6.10.140.140">
    <property type="match status" value="1"/>
</dbReference>
<dbReference type="SMART" id="SM00349">
    <property type="entry name" value="KRAB"/>
    <property type="match status" value="1"/>
</dbReference>
<dbReference type="InterPro" id="IPR001909">
    <property type="entry name" value="KRAB"/>
</dbReference>
<dbReference type="InterPro" id="IPR036051">
    <property type="entry name" value="KRAB_dom_sf"/>
</dbReference>
<dbReference type="InterPro" id="IPR050169">
    <property type="entry name" value="Krueppel_C2H2_ZnF"/>
</dbReference>
<evidence type="ECO:0000259" key="1">
    <source>
        <dbReference type="PROSITE" id="PS50805"/>
    </source>
</evidence>
<protein>
    <submittedName>
        <fullName evidence="3">Zinc finger protein 34-like</fullName>
    </submittedName>
</protein>
<accession>A0A6P5KYI8</accession>
<dbReference type="GeneID" id="110214419"/>
<name>A0A6P5KYI8_PHACI</name>
<keyword evidence="2" id="KW-1185">Reference proteome</keyword>
<gene>
    <name evidence="3" type="primary">LOC110214419</name>
</gene>
<dbReference type="PANTHER" id="PTHR23232:SF142">
    <property type="entry name" value="GASTRULA ZINC FINGER PROTEIN XLCGF57.1-LIKE-RELATED"/>
    <property type="match status" value="1"/>
</dbReference>
<dbReference type="RefSeq" id="XP_020851000.1">
    <property type="nucleotide sequence ID" value="XM_020995341.1"/>
</dbReference>
<dbReference type="Proteomes" id="UP000515140">
    <property type="component" value="Unplaced"/>
</dbReference>
<evidence type="ECO:0000313" key="2">
    <source>
        <dbReference type="Proteomes" id="UP000515140"/>
    </source>
</evidence>
<dbReference type="KEGG" id="pcw:110214419"/>
<sequence length="92" mass="10385">MMFEDVAVYLTQEEWGCLGPAQRGLYKDVMLENYGNLVSLGFPVSKPDVISQLERGEEPWVLNMQQRAEKREILRGSCSGTQGWVNLVSSDC</sequence>
<dbReference type="GO" id="GO:0006355">
    <property type="term" value="P:regulation of DNA-templated transcription"/>
    <property type="evidence" value="ECO:0007669"/>
    <property type="project" value="InterPro"/>
</dbReference>
<dbReference type="CDD" id="cd07765">
    <property type="entry name" value="KRAB_A-box"/>
    <property type="match status" value="1"/>
</dbReference>
<proteinExistence type="predicted"/>
<dbReference type="PROSITE" id="PS50805">
    <property type="entry name" value="KRAB"/>
    <property type="match status" value="1"/>
</dbReference>
<dbReference type="SUPFAM" id="SSF109640">
    <property type="entry name" value="KRAB domain (Kruppel-associated box)"/>
    <property type="match status" value="1"/>
</dbReference>
<reference evidence="3" key="1">
    <citation type="submission" date="2025-08" db="UniProtKB">
        <authorList>
            <consortium name="RefSeq"/>
        </authorList>
    </citation>
    <scope>IDENTIFICATION</scope>
    <source>
        <tissue evidence="3">Spleen</tissue>
    </source>
</reference>
<dbReference type="InParanoid" id="A0A6P5KYI8"/>
<feature type="domain" description="KRAB" evidence="1">
    <location>
        <begin position="1"/>
        <end position="72"/>
    </location>
</feature>